<dbReference type="GO" id="GO:0016251">
    <property type="term" value="F:RNA polymerase II general transcription initiation factor activity"/>
    <property type="evidence" value="ECO:0007669"/>
    <property type="project" value="InterPro"/>
</dbReference>
<dbReference type="EMBL" id="CAJNJQ010003706">
    <property type="protein sequence ID" value="CAE7203710.1"/>
    <property type="molecule type" value="Genomic_DNA"/>
</dbReference>
<evidence type="ECO:0000313" key="6">
    <source>
        <dbReference type="Proteomes" id="UP000663827"/>
    </source>
</evidence>
<keyword evidence="2" id="KW-0539">Nucleus</keyword>
<evidence type="ECO:0000256" key="3">
    <source>
        <dbReference type="SAM" id="MobiDB-lite"/>
    </source>
</evidence>
<dbReference type="GO" id="GO:0004402">
    <property type="term" value="F:histone acetyltransferase activity"/>
    <property type="evidence" value="ECO:0007669"/>
    <property type="project" value="InterPro"/>
</dbReference>
<sequence>MPQHSEDDVIKSLTTGEVNVSSIGTFSALGLDFSGGLGLDLGQTFDPSWAYEEGAVGTGQGDDWEDTVDQEIGNEDEPMDEVKEEVASPGLFSPAASPKRTRKLVKKTRTIVVERKPNVKDLFPTFEPTGTCDFTELFKGRVPSKPRIHKARMFRSELAQPTKKPRLTNIQISVESKAVADLIQSTDLQKPNVDDSLQKILASNTGNTTPLDERGYDPIVLDDWEDQIIYDHDTEIKHLAPRPTATAPLNPFLSHPSTSSLSWDWDSSILWTRTTDPLPPPPALDDPLLPPPPAPPPVTASTATADAKPKKKTRADAAPGKDKFNLSNDHFYEVSKERQRVRQTFGNLVVQHAYPALKLQLPFYKTRLTKEEARAFHRPALQIPANIEFRFTRVRNLKKKKDKVPIFPSPYNSNSFIPERTQARYQ</sequence>
<evidence type="ECO:0000259" key="4">
    <source>
        <dbReference type="Pfam" id="PF12157"/>
    </source>
</evidence>
<feature type="domain" description="Transcription initiation factor TFIID subunit 1 histone acetyltransferase" evidence="4">
    <location>
        <begin position="324"/>
        <end position="402"/>
    </location>
</feature>
<proteinExistence type="predicted"/>
<evidence type="ECO:0000313" key="5">
    <source>
        <dbReference type="EMBL" id="CAE7203710.1"/>
    </source>
</evidence>
<gene>
    <name evidence="5" type="ORF">RDB_LOCUS141232</name>
</gene>
<comment type="caution">
    <text evidence="5">The sequence shown here is derived from an EMBL/GenBank/DDBJ whole genome shotgun (WGS) entry which is preliminary data.</text>
</comment>
<feature type="compositionally biased region" description="Pro residues" evidence="3">
    <location>
        <begin position="277"/>
        <end position="298"/>
    </location>
</feature>
<evidence type="ECO:0000256" key="2">
    <source>
        <dbReference type="ARBA" id="ARBA00023242"/>
    </source>
</evidence>
<protein>
    <recommendedName>
        <fullName evidence="4">Transcription initiation factor TFIID subunit 1 histone acetyltransferase domain-containing protein</fullName>
    </recommendedName>
</protein>
<dbReference type="PANTHER" id="PTHR13900:SF0">
    <property type="entry name" value="TRANSCRIPTION INITIATION FACTOR TFIID SUBUNIT 1"/>
    <property type="match status" value="1"/>
</dbReference>
<dbReference type="GO" id="GO:0017025">
    <property type="term" value="F:TBP-class protein binding"/>
    <property type="evidence" value="ECO:0007669"/>
    <property type="project" value="InterPro"/>
</dbReference>
<evidence type="ECO:0000256" key="1">
    <source>
        <dbReference type="ARBA" id="ARBA00004123"/>
    </source>
</evidence>
<dbReference type="InterPro" id="IPR022591">
    <property type="entry name" value="TAF1_HAT_dom"/>
</dbReference>
<dbReference type="Proteomes" id="UP000663827">
    <property type="component" value="Unassembled WGS sequence"/>
</dbReference>
<dbReference type="InterPro" id="IPR040240">
    <property type="entry name" value="TAF1"/>
</dbReference>
<dbReference type="PANTHER" id="PTHR13900">
    <property type="entry name" value="TRANSCRIPTION INITIATION FACTOR TFIID"/>
    <property type="match status" value="1"/>
</dbReference>
<dbReference type="GO" id="GO:0051123">
    <property type="term" value="P:RNA polymerase II preinitiation complex assembly"/>
    <property type="evidence" value="ECO:0007669"/>
    <property type="project" value="TreeGrafter"/>
</dbReference>
<dbReference type="GO" id="GO:0005669">
    <property type="term" value="C:transcription factor TFIID complex"/>
    <property type="evidence" value="ECO:0007669"/>
    <property type="project" value="InterPro"/>
</dbReference>
<name>A0A8H3E5G1_9AGAM</name>
<dbReference type="AlphaFoldDB" id="A0A8H3E5G1"/>
<dbReference type="Pfam" id="PF12157">
    <property type="entry name" value="DUF3591"/>
    <property type="match status" value="1"/>
</dbReference>
<comment type="subcellular location">
    <subcellularLocation>
        <location evidence="1">Nucleus</location>
    </subcellularLocation>
</comment>
<organism evidence="5 6">
    <name type="scientific">Rhizoctonia solani</name>
    <dbReference type="NCBI Taxonomy" id="456999"/>
    <lineage>
        <taxon>Eukaryota</taxon>
        <taxon>Fungi</taxon>
        <taxon>Dikarya</taxon>
        <taxon>Basidiomycota</taxon>
        <taxon>Agaricomycotina</taxon>
        <taxon>Agaricomycetes</taxon>
        <taxon>Cantharellales</taxon>
        <taxon>Ceratobasidiaceae</taxon>
        <taxon>Rhizoctonia</taxon>
    </lineage>
</organism>
<reference evidence="5" key="1">
    <citation type="submission" date="2021-01" db="EMBL/GenBank/DDBJ databases">
        <authorList>
            <person name="Kaushik A."/>
        </authorList>
    </citation>
    <scope>NUCLEOTIDE SEQUENCE</scope>
    <source>
        <strain evidence="5">AG5</strain>
    </source>
</reference>
<accession>A0A8H3E5G1</accession>
<feature type="region of interest" description="Disordered" evidence="3">
    <location>
        <begin position="274"/>
        <end position="323"/>
    </location>
</feature>